<evidence type="ECO:0000256" key="1">
    <source>
        <dbReference type="SAM" id="MobiDB-lite"/>
    </source>
</evidence>
<comment type="caution">
    <text evidence="2">The sequence shown here is derived from an EMBL/GenBank/DDBJ whole genome shotgun (WGS) entry which is preliminary data.</text>
</comment>
<evidence type="ECO:0000313" key="2">
    <source>
        <dbReference type="EMBL" id="RVW97640.1"/>
    </source>
</evidence>
<dbReference type="AlphaFoldDB" id="A0A438ILP2"/>
<feature type="region of interest" description="Disordered" evidence="1">
    <location>
        <begin position="1"/>
        <end position="32"/>
    </location>
</feature>
<sequence length="83" mass="9350">MSYKGKEIAGKGSSGKRKRDDDDKSGSRKRKNSAVLQFFEDAAEVDNDSSDDSISGDGINYVYLHCGFEFVHVFVRIFKGFWC</sequence>
<organism evidence="2 3">
    <name type="scientific">Vitis vinifera</name>
    <name type="common">Grape</name>
    <dbReference type="NCBI Taxonomy" id="29760"/>
    <lineage>
        <taxon>Eukaryota</taxon>
        <taxon>Viridiplantae</taxon>
        <taxon>Streptophyta</taxon>
        <taxon>Embryophyta</taxon>
        <taxon>Tracheophyta</taxon>
        <taxon>Spermatophyta</taxon>
        <taxon>Magnoliopsida</taxon>
        <taxon>eudicotyledons</taxon>
        <taxon>Gunneridae</taxon>
        <taxon>Pentapetalae</taxon>
        <taxon>rosids</taxon>
        <taxon>Vitales</taxon>
        <taxon>Vitaceae</taxon>
        <taxon>Viteae</taxon>
        <taxon>Vitis</taxon>
    </lineage>
</organism>
<evidence type="ECO:0000313" key="3">
    <source>
        <dbReference type="Proteomes" id="UP000288805"/>
    </source>
</evidence>
<gene>
    <name evidence="2" type="ORF">CK203_028019</name>
</gene>
<name>A0A438ILP2_VITVI</name>
<dbReference type="Proteomes" id="UP000288805">
    <property type="component" value="Unassembled WGS sequence"/>
</dbReference>
<protein>
    <submittedName>
        <fullName evidence="2">Uncharacterized protein</fullName>
    </submittedName>
</protein>
<proteinExistence type="predicted"/>
<reference evidence="2 3" key="1">
    <citation type="journal article" date="2018" name="PLoS Genet.">
        <title>Population sequencing reveals clonal diversity and ancestral inbreeding in the grapevine cultivar Chardonnay.</title>
        <authorList>
            <person name="Roach M.J."/>
            <person name="Johnson D.L."/>
            <person name="Bohlmann J."/>
            <person name="van Vuuren H.J."/>
            <person name="Jones S.J."/>
            <person name="Pretorius I.S."/>
            <person name="Schmidt S.A."/>
            <person name="Borneman A.R."/>
        </authorList>
    </citation>
    <scope>NUCLEOTIDE SEQUENCE [LARGE SCALE GENOMIC DNA]</scope>
    <source>
        <strain evidence="3">cv. Chardonnay</strain>
        <tissue evidence="2">Leaf</tissue>
    </source>
</reference>
<dbReference type="EMBL" id="QGNW01000098">
    <property type="protein sequence ID" value="RVW97640.1"/>
    <property type="molecule type" value="Genomic_DNA"/>
</dbReference>
<accession>A0A438ILP2</accession>